<dbReference type="PANTHER" id="PTHR15837:SF5">
    <property type="entry name" value="NYN DOMAIN-CONTAINING PROTEIN"/>
    <property type="match status" value="1"/>
</dbReference>
<protein>
    <recommendedName>
        <fullName evidence="4">NYN domain-containing protein</fullName>
    </recommendedName>
</protein>
<sequence length="408" mass="44458">MYMSSNTGFDTSAATGLQQVLPSRASSTSADSSDAAFSKSPNDPTAPRRLGDFTQLWQFLDTISNADSSGVRSPNTPPTDPDPDTSFRSFITTFSPSGEASALKTEGSHKKTRRYVTFSPTVDVSPCKKNTGIANNAFIATTTALKAALDDSPSDGVKVFAKHVSKPLIKSTTSPEERKINIIKTLMSMYPEARSSLLSPAPTLALSPEGIHIFIDNSNILIGFYDHIKKVRGFSKTDAVRRPAFSFHGLSLILERGRSTAKKVLVGSSPITPAILEARELGYETSILERVEKERNNGSASSGSESAASKKRKVEQAVDEICHLKILESVLDYPPGTIVLASGDGAAGEYSPGFFKVIERCLTRGWTIELVSFKRSLSSFYRDRDFKKKWKDQFRFVALDGFVEDLLG</sequence>
<dbReference type="CDD" id="cd18724">
    <property type="entry name" value="PIN_LabA-like"/>
    <property type="match status" value="1"/>
</dbReference>
<dbReference type="GO" id="GO:0005634">
    <property type="term" value="C:nucleus"/>
    <property type="evidence" value="ECO:0007669"/>
    <property type="project" value="TreeGrafter"/>
</dbReference>
<dbReference type="PANTHER" id="PTHR15837">
    <property type="entry name" value="RAN GUANINE NUCLEOTIDE RELEASE FACTOR"/>
    <property type="match status" value="1"/>
</dbReference>
<dbReference type="GO" id="GO:0006606">
    <property type="term" value="P:protein import into nucleus"/>
    <property type="evidence" value="ECO:0007669"/>
    <property type="project" value="TreeGrafter"/>
</dbReference>
<evidence type="ECO:0000313" key="2">
    <source>
        <dbReference type="EMBL" id="KAA8906500.1"/>
    </source>
</evidence>
<feature type="region of interest" description="Disordered" evidence="1">
    <location>
        <begin position="65"/>
        <end position="85"/>
    </location>
</feature>
<feature type="compositionally biased region" description="Polar residues" evidence="1">
    <location>
        <begin position="65"/>
        <end position="74"/>
    </location>
</feature>
<organism evidence="2 3">
    <name type="scientific">Sphaerosporella brunnea</name>
    <dbReference type="NCBI Taxonomy" id="1250544"/>
    <lineage>
        <taxon>Eukaryota</taxon>
        <taxon>Fungi</taxon>
        <taxon>Dikarya</taxon>
        <taxon>Ascomycota</taxon>
        <taxon>Pezizomycotina</taxon>
        <taxon>Pezizomycetes</taxon>
        <taxon>Pezizales</taxon>
        <taxon>Pyronemataceae</taxon>
        <taxon>Sphaerosporella</taxon>
    </lineage>
</organism>
<keyword evidence="3" id="KW-1185">Reference proteome</keyword>
<proteinExistence type="predicted"/>
<feature type="compositionally biased region" description="Low complexity" evidence="1">
    <location>
        <begin position="23"/>
        <end position="40"/>
    </location>
</feature>
<evidence type="ECO:0000313" key="3">
    <source>
        <dbReference type="Proteomes" id="UP000326924"/>
    </source>
</evidence>
<name>A0A5J5EYH7_9PEZI</name>
<dbReference type="InterPro" id="IPR007681">
    <property type="entry name" value="Mog1"/>
</dbReference>
<dbReference type="EMBL" id="VXIS01000088">
    <property type="protein sequence ID" value="KAA8906500.1"/>
    <property type="molecule type" value="Genomic_DNA"/>
</dbReference>
<comment type="caution">
    <text evidence="2">The sequence shown here is derived from an EMBL/GenBank/DDBJ whole genome shotgun (WGS) entry which is preliminary data.</text>
</comment>
<evidence type="ECO:0008006" key="4">
    <source>
        <dbReference type="Google" id="ProtNLM"/>
    </source>
</evidence>
<feature type="region of interest" description="Disordered" evidence="1">
    <location>
        <begin position="1"/>
        <end position="49"/>
    </location>
</feature>
<reference evidence="2 3" key="1">
    <citation type="submission" date="2019-09" db="EMBL/GenBank/DDBJ databases">
        <title>Draft genome of the ectomycorrhizal ascomycete Sphaerosporella brunnea.</title>
        <authorList>
            <consortium name="DOE Joint Genome Institute"/>
            <person name="Benucci G.M."/>
            <person name="Marozzi G."/>
            <person name="Antonielli L."/>
            <person name="Sanchez S."/>
            <person name="Marco P."/>
            <person name="Wang X."/>
            <person name="Falini L.B."/>
            <person name="Barry K."/>
            <person name="Haridas S."/>
            <person name="Lipzen A."/>
            <person name="Labutti K."/>
            <person name="Grigoriev I.V."/>
            <person name="Murat C."/>
            <person name="Martin F."/>
            <person name="Albertini E."/>
            <person name="Donnini D."/>
            <person name="Bonito G."/>
        </authorList>
    </citation>
    <scope>NUCLEOTIDE SEQUENCE [LARGE SCALE GENOMIC DNA]</scope>
    <source>
        <strain evidence="2 3">Sb_GMNB300</strain>
    </source>
</reference>
<dbReference type="AlphaFoldDB" id="A0A5J5EYH7"/>
<dbReference type="GO" id="GO:0031267">
    <property type="term" value="F:small GTPase binding"/>
    <property type="evidence" value="ECO:0007669"/>
    <property type="project" value="TreeGrafter"/>
</dbReference>
<gene>
    <name evidence="2" type="ORF">FN846DRAFT_919050</name>
</gene>
<feature type="compositionally biased region" description="Polar residues" evidence="1">
    <location>
        <begin position="1"/>
        <end position="21"/>
    </location>
</feature>
<dbReference type="OrthoDB" id="5590473at2759"/>
<dbReference type="Proteomes" id="UP000326924">
    <property type="component" value="Unassembled WGS sequence"/>
</dbReference>
<dbReference type="InParanoid" id="A0A5J5EYH7"/>
<dbReference type="GO" id="GO:0005085">
    <property type="term" value="F:guanyl-nucleotide exchange factor activity"/>
    <property type="evidence" value="ECO:0007669"/>
    <property type="project" value="TreeGrafter"/>
</dbReference>
<accession>A0A5J5EYH7</accession>
<evidence type="ECO:0000256" key="1">
    <source>
        <dbReference type="SAM" id="MobiDB-lite"/>
    </source>
</evidence>